<dbReference type="InterPro" id="IPR029044">
    <property type="entry name" value="Nucleotide-diphossugar_trans"/>
</dbReference>
<dbReference type="EMBL" id="CADCUH010000167">
    <property type="protein sequence ID" value="CAA9359952.1"/>
    <property type="molecule type" value="Genomic_DNA"/>
</dbReference>
<dbReference type="AlphaFoldDB" id="A0A6J4MJV5"/>
<dbReference type="SUPFAM" id="SSF53448">
    <property type="entry name" value="Nucleotide-diphospho-sugar transferases"/>
    <property type="match status" value="1"/>
</dbReference>
<feature type="compositionally biased region" description="Gly residues" evidence="2">
    <location>
        <begin position="491"/>
        <end position="503"/>
    </location>
</feature>
<dbReference type="Gene3D" id="3.90.550.10">
    <property type="entry name" value="Spore Coat Polysaccharide Biosynthesis Protein SpsA, Chain A"/>
    <property type="match status" value="1"/>
</dbReference>
<feature type="transmembrane region" description="Helical" evidence="3">
    <location>
        <begin position="86"/>
        <end position="109"/>
    </location>
</feature>
<dbReference type="GO" id="GO:0016740">
    <property type="term" value="F:transferase activity"/>
    <property type="evidence" value="ECO:0007669"/>
    <property type="project" value="UniProtKB-KW"/>
</dbReference>
<evidence type="ECO:0000313" key="5">
    <source>
        <dbReference type="EMBL" id="CAA9359952.1"/>
    </source>
</evidence>
<comment type="similarity">
    <text evidence="1">Belongs to the glycosyltransferase 2 family.</text>
</comment>
<organism evidence="5">
    <name type="scientific">uncultured Nocardioidaceae bacterium</name>
    <dbReference type="NCBI Taxonomy" id="253824"/>
    <lineage>
        <taxon>Bacteria</taxon>
        <taxon>Bacillati</taxon>
        <taxon>Actinomycetota</taxon>
        <taxon>Actinomycetes</taxon>
        <taxon>Propionibacteriales</taxon>
        <taxon>Nocardioidaceae</taxon>
        <taxon>environmental samples</taxon>
    </lineage>
</organism>
<dbReference type="InterPro" id="IPR050256">
    <property type="entry name" value="Glycosyltransferase_2"/>
</dbReference>
<keyword evidence="3" id="KW-0812">Transmembrane</keyword>
<keyword evidence="3" id="KW-0472">Membrane</keyword>
<gene>
    <name evidence="5" type="ORF">AVDCRST_MAG36-2557</name>
</gene>
<dbReference type="PANTHER" id="PTHR48090">
    <property type="entry name" value="UNDECAPRENYL-PHOSPHATE 4-DEOXY-4-FORMAMIDO-L-ARABINOSE TRANSFERASE-RELATED"/>
    <property type="match status" value="1"/>
</dbReference>
<evidence type="ECO:0000256" key="1">
    <source>
        <dbReference type="ARBA" id="ARBA00006739"/>
    </source>
</evidence>
<evidence type="ECO:0000256" key="2">
    <source>
        <dbReference type="SAM" id="MobiDB-lite"/>
    </source>
</evidence>
<feature type="transmembrane region" description="Helical" evidence="3">
    <location>
        <begin position="154"/>
        <end position="179"/>
    </location>
</feature>
<feature type="region of interest" description="Disordered" evidence="2">
    <location>
        <begin position="484"/>
        <end position="509"/>
    </location>
</feature>
<accession>A0A6J4MJV5</accession>
<feature type="transmembrane region" description="Helical" evidence="3">
    <location>
        <begin position="121"/>
        <end position="142"/>
    </location>
</feature>
<keyword evidence="5" id="KW-0808">Transferase</keyword>
<reference evidence="5" key="1">
    <citation type="submission" date="2020-02" db="EMBL/GenBank/DDBJ databases">
        <authorList>
            <person name="Meier V. D."/>
        </authorList>
    </citation>
    <scope>NUCLEOTIDE SEQUENCE</scope>
    <source>
        <strain evidence="5">AVDCRST_MAG36</strain>
    </source>
</reference>
<feature type="transmembrane region" description="Helical" evidence="3">
    <location>
        <begin position="191"/>
        <end position="212"/>
    </location>
</feature>
<proteinExistence type="inferred from homology"/>
<dbReference type="Pfam" id="PF00535">
    <property type="entry name" value="Glycos_transf_2"/>
    <property type="match status" value="1"/>
</dbReference>
<protein>
    <submittedName>
        <fullName evidence="5">Glycosyltransferase</fullName>
    </submittedName>
</protein>
<dbReference type="PANTHER" id="PTHR48090:SF7">
    <property type="entry name" value="RFBJ PROTEIN"/>
    <property type="match status" value="1"/>
</dbReference>
<evidence type="ECO:0000259" key="4">
    <source>
        <dbReference type="Pfam" id="PF00535"/>
    </source>
</evidence>
<keyword evidence="3" id="KW-1133">Transmembrane helix</keyword>
<sequence>MTGVTDRAAVAALVAALVTALVTAAALVTLARRWGVWSWLAGAAAVPAAVVLAGSSATLLPAGVAAVLTVVATALLWRGAPPRRALLGLAGCLVAGVLAGVVAGSLGGAGTGPFDRASPGLPLGSLLGPAVLVALAAVAGLGRAGPSRLRLVTAAAVLLPVAVAVGATLSAAVGAAVGAAPARTGVDGSPLVPLVAVVWWPVAGALGLTALLRGRRGPAARPAVDEVDRRAVEDFDRRYGTPRLAPVAVVIAAYDEERGLPAVLAALPRTVCGLPADVVVVDDGSADGTAALVEADPRALLVRSGTNRGQGSALRLGYRVAREHGARFVLTTDADGQYDTGDLAAVLAPVLDGRADFVTGSRRLGRQHTYDRLRRTGVHVFAGLVSALVGQRLTDTSFGLRAMRAEVTAAVTLDQVQYQSSELLIGAFSHGFRVLEVPGTMHLRSAGASKKGRNLVYGRRYAGVVLGTWWREGCPRPVTETAPALRAVPGSGSGSGSGSGWGASGASAA</sequence>
<dbReference type="CDD" id="cd04179">
    <property type="entry name" value="DPM_DPG-synthase_like"/>
    <property type="match status" value="1"/>
</dbReference>
<evidence type="ECO:0000256" key="3">
    <source>
        <dbReference type="SAM" id="Phobius"/>
    </source>
</evidence>
<feature type="transmembrane region" description="Helical" evidence="3">
    <location>
        <begin position="48"/>
        <end position="77"/>
    </location>
</feature>
<name>A0A6J4MJV5_9ACTN</name>
<dbReference type="InterPro" id="IPR001173">
    <property type="entry name" value="Glyco_trans_2-like"/>
</dbReference>
<feature type="domain" description="Glycosyltransferase 2-like" evidence="4">
    <location>
        <begin position="249"/>
        <end position="407"/>
    </location>
</feature>